<gene>
    <name evidence="1" type="ORF">BDN72DRAFT_870282</name>
</gene>
<organism evidence="1 2">
    <name type="scientific">Pluteus cervinus</name>
    <dbReference type="NCBI Taxonomy" id="181527"/>
    <lineage>
        <taxon>Eukaryota</taxon>
        <taxon>Fungi</taxon>
        <taxon>Dikarya</taxon>
        <taxon>Basidiomycota</taxon>
        <taxon>Agaricomycotina</taxon>
        <taxon>Agaricomycetes</taxon>
        <taxon>Agaricomycetidae</taxon>
        <taxon>Agaricales</taxon>
        <taxon>Pluteineae</taxon>
        <taxon>Pluteaceae</taxon>
        <taxon>Pluteus</taxon>
    </lineage>
</organism>
<proteinExistence type="predicted"/>
<dbReference type="EMBL" id="ML208312">
    <property type="protein sequence ID" value="TFK70519.1"/>
    <property type="molecule type" value="Genomic_DNA"/>
</dbReference>
<evidence type="ECO:0000313" key="2">
    <source>
        <dbReference type="Proteomes" id="UP000308600"/>
    </source>
</evidence>
<sequence length="1000" mass="113451">MPKSSRHVPKGFFINPDKDTNVLPVISCTSYYAGALGLQSRTRHVQLQPSKSPTGPELAANDHSFFEDAVLHEEPAIAQFHRLDGRGVYTNDVCGICKIAKAEYRCKDCFSQEMVCSHCVVGSHAENPFHRIECWDGSSFSATTLKTLGLRIQLGHKRGKVCSSPKKAFNDDFVVLHTNGIHEVGMDFCGCTTSPLPYAQLLRSNLYPATVQNPRTAATMELLKQFQVLSFESKCSVFEFYQTLSRLTNSNGTNPQKDRYRSLLTIVREYRHLKMLKRAGRTYEPGGILGTKAGECAILCPACPQPGKNLPVGWEDTHPSKQWLYHLFLGIDANFRLKRRALRSSERQDPSLSKGWAYFVENERYQNYLTKFGNLIPQARSTCSNHSAVNSERSTQGLSVTGVGSVGCARHEFIRPHAVGDLQKGERYVNMDFLFFSSVRPTLLRSLIISYDIACQWSKNLWERMAKYPKSLHLDIGERSSYKFFVPKFHLPAHIGSCQTTFSFNLNPGVGRTDGEAPERCWAHLNPIATSTREMGPGSRRDTLDDHFGGWNWKKTTLLGASLLRKLRHASDALVTSSRTYKDMDDGLAAMTGAWRRQVEAWENDHTKPNPYEMTSKGPTQDSVRRQLAEQDKKDMDDGTAFILNDEYSASELVSVGLELEDNQRRLSTEQIRFGSNATNDQKTRLQVQANNLQRKIDNWVKAQKPYIPTATILRRNTPSPTPVHEIPLFLPSSIISQAACSERLREIEWQLRFAQAGDALNELRNQLRVRSFLYKYKDQFERGQRANTRSQGLIDRVEVKSNAATQKYRAARNALVSLSRFLTKDNWTTTYPPLHDEDIRGLVIDAKAKVGEGFRAVSWIWGSFGNGDQLLDDAGMHESVRVEWCKARARSLRWAEEVELIKEEMRRVTEFLSWESARWAAHAQALAGSTGPPELVEGRYSYALKQSRVRQDLKDYFEYLWNGNAIQSNKEASREAADEEEDYEVSEEPDNSYFSDDEL</sequence>
<dbReference type="Proteomes" id="UP000308600">
    <property type="component" value="Unassembled WGS sequence"/>
</dbReference>
<name>A0ACD3AZ00_9AGAR</name>
<protein>
    <submittedName>
        <fullName evidence="1">Uncharacterized protein</fullName>
    </submittedName>
</protein>
<accession>A0ACD3AZ00</accession>
<keyword evidence="2" id="KW-1185">Reference proteome</keyword>
<reference evidence="1 2" key="1">
    <citation type="journal article" date="2019" name="Nat. Ecol. Evol.">
        <title>Megaphylogeny resolves global patterns of mushroom evolution.</title>
        <authorList>
            <person name="Varga T."/>
            <person name="Krizsan K."/>
            <person name="Foldi C."/>
            <person name="Dima B."/>
            <person name="Sanchez-Garcia M."/>
            <person name="Sanchez-Ramirez S."/>
            <person name="Szollosi G.J."/>
            <person name="Szarkandi J.G."/>
            <person name="Papp V."/>
            <person name="Albert L."/>
            <person name="Andreopoulos W."/>
            <person name="Angelini C."/>
            <person name="Antonin V."/>
            <person name="Barry K.W."/>
            <person name="Bougher N.L."/>
            <person name="Buchanan P."/>
            <person name="Buyck B."/>
            <person name="Bense V."/>
            <person name="Catcheside P."/>
            <person name="Chovatia M."/>
            <person name="Cooper J."/>
            <person name="Damon W."/>
            <person name="Desjardin D."/>
            <person name="Finy P."/>
            <person name="Geml J."/>
            <person name="Haridas S."/>
            <person name="Hughes K."/>
            <person name="Justo A."/>
            <person name="Karasinski D."/>
            <person name="Kautmanova I."/>
            <person name="Kiss B."/>
            <person name="Kocsube S."/>
            <person name="Kotiranta H."/>
            <person name="LaButti K.M."/>
            <person name="Lechner B.E."/>
            <person name="Liimatainen K."/>
            <person name="Lipzen A."/>
            <person name="Lukacs Z."/>
            <person name="Mihaltcheva S."/>
            <person name="Morgado L.N."/>
            <person name="Niskanen T."/>
            <person name="Noordeloos M.E."/>
            <person name="Ohm R.A."/>
            <person name="Ortiz-Santana B."/>
            <person name="Ovrebo C."/>
            <person name="Racz N."/>
            <person name="Riley R."/>
            <person name="Savchenko A."/>
            <person name="Shiryaev A."/>
            <person name="Soop K."/>
            <person name="Spirin V."/>
            <person name="Szebenyi C."/>
            <person name="Tomsovsky M."/>
            <person name="Tulloss R.E."/>
            <person name="Uehling J."/>
            <person name="Grigoriev I.V."/>
            <person name="Vagvolgyi C."/>
            <person name="Papp T."/>
            <person name="Martin F.M."/>
            <person name="Miettinen O."/>
            <person name="Hibbett D.S."/>
            <person name="Nagy L.G."/>
        </authorList>
    </citation>
    <scope>NUCLEOTIDE SEQUENCE [LARGE SCALE GENOMIC DNA]</scope>
    <source>
        <strain evidence="1 2">NL-1719</strain>
    </source>
</reference>
<evidence type="ECO:0000313" key="1">
    <source>
        <dbReference type="EMBL" id="TFK70519.1"/>
    </source>
</evidence>